<evidence type="ECO:0000256" key="2">
    <source>
        <dbReference type="ARBA" id="ARBA00009976"/>
    </source>
</evidence>
<dbReference type="Pfam" id="PF04142">
    <property type="entry name" value="Nuc_sug_transp"/>
    <property type="match status" value="1"/>
</dbReference>
<sequence>MDEDIVMKWFSLIFLTVQNVSLVLMMRYVRTRPGDLFFTSTAVVWSEFFKFFMSLLILLYTFKMNIKKFLTHLRENVINDPWDWLLISVPAILYVLQNNLLFVAISNLDAATFQVCYQLKLLTTALFFRLMLGKPQSKVQWFSLVLLFVGIGLVQLQGTKPSSNSNASQQNPTVGIIVVIVASLMSGFSGVYFEKLLKNTPKNVWIRNVQLSTYGVVFGLLTVFSTDKTRVISKGFFFGYDYLVWIVIIIQSVGGLLVAVVIKYADNIFKGFATTVAIVLAALISMFLFSFEPGFYFSIGASMVIIATICYSKYPYDATSKTPQEPINTV</sequence>
<dbReference type="GO" id="GO:0015165">
    <property type="term" value="F:pyrimidine nucleotide-sugar transmembrane transporter activity"/>
    <property type="evidence" value="ECO:0007669"/>
    <property type="project" value="InterPro"/>
</dbReference>
<dbReference type="GO" id="GO:0000139">
    <property type="term" value="C:Golgi membrane"/>
    <property type="evidence" value="ECO:0007669"/>
    <property type="project" value="InterPro"/>
</dbReference>
<dbReference type="InterPro" id="IPR037185">
    <property type="entry name" value="EmrE-like"/>
</dbReference>
<feature type="transmembrane region" description="Helical" evidence="7">
    <location>
        <begin position="295"/>
        <end position="314"/>
    </location>
</feature>
<dbReference type="AlphaFoldDB" id="A0A0H3YF96"/>
<dbReference type="EMBL" id="KT163690">
    <property type="protein sequence ID" value="AKN21640.1"/>
    <property type="molecule type" value="mRNA"/>
</dbReference>
<accession>A0A0H3YF96</accession>
<evidence type="ECO:0000256" key="1">
    <source>
        <dbReference type="ARBA" id="ARBA00004141"/>
    </source>
</evidence>
<feature type="transmembrane region" description="Helical" evidence="7">
    <location>
        <begin position="42"/>
        <end position="62"/>
    </location>
</feature>
<evidence type="ECO:0000256" key="5">
    <source>
        <dbReference type="ARBA" id="ARBA00022989"/>
    </source>
</evidence>
<feature type="transmembrane region" description="Helical" evidence="7">
    <location>
        <begin position="176"/>
        <end position="193"/>
    </location>
</feature>
<keyword evidence="4 7" id="KW-0812">Transmembrane</keyword>
<keyword evidence="6 7" id="KW-0472">Membrane</keyword>
<keyword evidence="5 7" id="KW-1133">Transmembrane helix</keyword>
<feature type="transmembrane region" description="Helical" evidence="7">
    <location>
        <begin position="269"/>
        <end position="289"/>
    </location>
</feature>
<reference evidence="8" key="1">
    <citation type="journal article" date="2015" name="Elife">
        <title>Stem cells and fluid flow drive cyst formation in an invertebrate excretory organ.</title>
        <authorList>
            <person name="Thi-Kim Vu H."/>
            <person name="Rink J.C."/>
            <person name="McKinney S.A."/>
            <person name="McClain M."/>
            <person name="Lakshmanaperumal N."/>
            <person name="Alexander R."/>
            <person name="Sanchez Alvarado A."/>
        </authorList>
    </citation>
    <scope>NUCLEOTIDE SEQUENCE</scope>
</reference>
<evidence type="ECO:0000256" key="3">
    <source>
        <dbReference type="ARBA" id="ARBA00022597"/>
    </source>
</evidence>
<proteinExistence type="evidence at transcript level"/>
<keyword evidence="3" id="KW-0813">Transport</keyword>
<feature type="transmembrane region" description="Helical" evidence="7">
    <location>
        <begin position="111"/>
        <end position="132"/>
    </location>
</feature>
<dbReference type="PANTHER" id="PTHR10231">
    <property type="entry name" value="NUCLEOTIDE-SUGAR TRANSMEMBRANE TRANSPORTER"/>
    <property type="match status" value="1"/>
</dbReference>
<dbReference type="InterPro" id="IPR007271">
    <property type="entry name" value="Nuc_sug_transpt"/>
</dbReference>
<comment type="similarity">
    <text evidence="2">Belongs to the nucleotide-sugar transporter family. SLC35A subfamily.</text>
</comment>
<evidence type="ECO:0000256" key="7">
    <source>
        <dbReference type="SAM" id="Phobius"/>
    </source>
</evidence>
<feature type="transmembrane region" description="Helical" evidence="7">
    <location>
        <begin position="242"/>
        <end position="262"/>
    </location>
</feature>
<gene>
    <name evidence="8" type="primary">slc35a-4</name>
</gene>
<dbReference type="PIRSF" id="PIRSF005799">
    <property type="entry name" value="UDP-gal_transpt"/>
    <property type="match status" value="1"/>
</dbReference>
<feature type="transmembrane region" description="Helical" evidence="7">
    <location>
        <begin position="205"/>
        <end position="222"/>
    </location>
</feature>
<dbReference type="NCBIfam" id="TIGR00803">
    <property type="entry name" value="nst"/>
    <property type="match status" value="1"/>
</dbReference>
<evidence type="ECO:0000256" key="4">
    <source>
        <dbReference type="ARBA" id="ARBA00022692"/>
    </source>
</evidence>
<keyword evidence="3" id="KW-0762">Sugar transport</keyword>
<dbReference type="SUPFAM" id="SSF103481">
    <property type="entry name" value="Multidrug resistance efflux transporter EmrE"/>
    <property type="match status" value="1"/>
</dbReference>
<evidence type="ECO:0000256" key="6">
    <source>
        <dbReference type="ARBA" id="ARBA00023136"/>
    </source>
</evidence>
<protein>
    <submittedName>
        <fullName evidence="8">Slc35a-4</fullName>
    </submittedName>
</protein>
<organism evidence="8">
    <name type="scientific">Schmidtea mediterranea</name>
    <name type="common">Freshwater planarian flatworm</name>
    <dbReference type="NCBI Taxonomy" id="79327"/>
    <lineage>
        <taxon>Eukaryota</taxon>
        <taxon>Metazoa</taxon>
        <taxon>Spiralia</taxon>
        <taxon>Lophotrochozoa</taxon>
        <taxon>Platyhelminthes</taxon>
        <taxon>Rhabditophora</taxon>
        <taxon>Seriata</taxon>
        <taxon>Tricladida</taxon>
        <taxon>Continenticola</taxon>
        <taxon>Geoplanoidea</taxon>
        <taxon>Dugesiidae</taxon>
        <taxon>Schmidtea</taxon>
    </lineage>
</organism>
<evidence type="ECO:0000313" key="8">
    <source>
        <dbReference type="EMBL" id="AKN21640.1"/>
    </source>
</evidence>
<feature type="transmembrane region" description="Helical" evidence="7">
    <location>
        <begin position="82"/>
        <end position="105"/>
    </location>
</feature>
<name>A0A0H3YF96_SCHMD</name>
<feature type="transmembrane region" description="Helical" evidence="7">
    <location>
        <begin position="139"/>
        <end position="156"/>
    </location>
</feature>
<comment type="subcellular location">
    <subcellularLocation>
        <location evidence="1">Membrane</location>
        <topology evidence="1">Multi-pass membrane protein</topology>
    </subcellularLocation>
</comment>
<feature type="transmembrane region" description="Helical" evidence="7">
    <location>
        <begin position="12"/>
        <end position="30"/>
    </location>
</feature>